<dbReference type="AlphaFoldDB" id="A0A4Z0WJ47"/>
<proteinExistence type="predicted"/>
<sequence>MRLRQYSRNPAPVQAAGIAELLSGRLRNAAHTVCIVRPLFLFQDTNMTWTLIDQCPPPKPGAPAPDNPFAQRRFLHALEQTGCCNTQSGWEPAHQRHDQGALLPLYRKYHSYGEYVFDWAWADAYARAGLNYFPKLVTAIPFTPSMGPRVLDVDTAAALPAMDEWIDTLPHTCAEHDASGWHLLFPDTALLSRFAEPEFILRKGCQFHWHNRSYRTFDDFLQRMTARRRKTIRKERRRVTEAGIEIRMVEGSEMRADWLQRFYAFYHSTYLKRGMHGYLTQTFFRALVTDLADSVCFALAFRNDELIAGALFFHDQQTLYGRYWGCIEEIDCLHFEVCYYQGIEYAITKGLQRFDPGTQGEHKVPRGFEPVATWSAHWLAHREFHELVRRHVRQERAHIDAYMAEAETLLPFKAQDS</sequence>
<organism evidence="1 2">
    <name type="scientific">Natronospirillum operosum</name>
    <dbReference type="NCBI Taxonomy" id="2759953"/>
    <lineage>
        <taxon>Bacteria</taxon>
        <taxon>Pseudomonadati</taxon>
        <taxon>Pseudomonadota</taxon>
        <taxon>Gammaproteobacteria</taxon>
        <taxon>Oceanospirillales</taxon>
        <taxon>Natronospirillaceae</taxon>
        <taxon>Natronospirillum</taxon>
    </lineage>
</organism>
<evidence type="ECO:0000313" key="1">
    <source>
        <dbReference type="EMBL" id="TGG95513.1"/>
    </source>
</evidence>
<accession>A0A4Z0WJ47</accession>
<keyword evidence="2" id="KW-1185">Reference proteome</keyword>
<dbReference type="PANTHER" id="PTHR47017:SF1">
    <property type="entry name" value="ACYL-COA"/>
    <property type="match status" value="1"/>
</dbReference>
<gene>
    <name evidence="1" type="ORF">E4656_03585</name>
</gene>
<dbReference type="OrthoDB" id="9776898at2"/>
<protein>
    <submittedName>
        <fullName evidence="1">N-acetyltransferase</fullName>
    </submittedName>
</protein>
<dbReference type="SUPFAM" id="SSF55729">
    <property type="entry name" value="Acyl-CoA N-acyltransferases (Nat)"/>
    <property type="match status" value="1"/>
</dbReference>
<dbReference type="Gene3D" id="3.40.630.30">
    <property type="match status" value="1"/>
</dbReference>
<dbReference type="Pfam" id="PF04339">
    <property type="entry name" value="FemAB_like"/>
    <property type="match status" value="1"/>
</dbReference>
<dbReference type="EMBL" id="SRMF01000001">
    <property type="protein sequence ID" value="TGG95513.1"/>
    <property type="molecule type" value="Genomic_DNA"/>
</dbReference>
<name>A0A4Z0WJ47_9GAMM</name>
<dbReference type="PANTHER" id="PTHR47017">
    <property type="entry name" value="ACYL-COA"/>
    <property type="match status" value="1"/>
</dbReference>
<keyword evidence="1" id="KW-0808">Transferase</keyword>
<dbReference type="GO" id="GO:0016740">
    <property type="term" value="F:transferase activity"/>
    <property type="evidence" value="ECO:0007669"/>
    <property type="project" value="UniProtKB-KW"/>
</dbReference>
<reference evidence="1 2" key="1">
    <citation type="submission" date="2019-04" db="EMBL/GenBank/DDBJ databases">
        <title>Natronospirillum operosus gen. nov., sp. nov., a haloalkaliphilic satellite isolated from decaying biomass of laboratory culture of cyanobacterium Geitlerinema sp. and proposal of Natronospirillaceae fam. nov. and Saccharospirillaceae fam. nov.</title>
        <authorList>
            <person name="Kevbrin V."/>
            <person name="Boltyanskaya Y."/>
            <person name="Koziaeva V."/>
            <person name="Grouzdev D.S."/>
            <person name="Park M."/>
            <person name="Cho J."/>
        </authorList>
    </citation>
    <scope>NUCLEOTIDE SEQUENCE [LARGE SCALE GENOMIC DNA]</scope>
    <source>
        <strain evidence="1 2">G-116</strain>
    </source>
</reference>
<dbReference type="InterPro" id="IPR007434">
    <property type="entry name" value="FemAB-like"/>
</dbReference>
<dbReference type="Proteomes" id="UP000297475">
    <property type="component" value="Unassembled WGS sequence"/>
</dbReference>
<dbReference type="InterPro" id="IPR016181">
    <property type="entry name" value="Acyl_CoA_acyltransferase"/>
</dbReference>
<comment type="caution">
    <text evidence="1">The sequence shown here is derived from an EMBL/GenBank/DDBJ whole genome shotgun (WGS) entry which is preliminary data.</text>
</comment>
<evidence type="ECO:0000313" key="2">
    <source>
        <dbReference type="Proteomes" id="UP000297475"/>
    </source>
</evidence>